<dbReference type="InterPro" id="IPR029069">
    <property type="entry name" value="HotDog_dom_sf"/>
</dbReference>
<organism evidence="3">
    <name type="scientific">Sphingomonas sp. JE1</name>
    <dbReference type="NCBI Taxonomy" id="1628059"/>
    <lineage>
        <taxon>Bacteria</taxon>
        <taxon>Pseudomonadati</taxon>
        <taxon>Pseudomonadota</taxon>
        <taxon>Alphaproteobacteria</taxon>
        <taxon>Sphingomonadales</taxon>
        <taxon>Sphingomonadaceae</taxon>
        <taxon>Sphingomonas</taxon>
    </lineage>
</organism>
<dbReference type="PANTHER" id="PTHR13078">
    <property type="entry name" value="PEROXISOMAL MULTIFUNCTIONAL ENZYME TYPE 2-RELATED"/>
    <property type="match status" value="1"/>
</dbReference>
<gene>
    <name evidence="3" type="ORF">pJE1_126</name>
</gene>
<dbReference type="SUPFAM" id="SSF54637">
    <property type="entry name" value="Thioesterase/thiol ester dehydrase-isomerase"/>
    <property type="match status" value="2"/>
</dbReference>
<protein>
    <submittedName>
        <fullName evidence="3">MaoC-like dehydratase</fullName>
    </submittedName>
</protein>
<dbReference type="EMBL" id="KM017071">
    <property type="protein sequence ID" value="AJW29548.1"/>
    <property type="molecule type" value="Genomic_DNA"/>
</dbReference>
<reference evidence="3" key="1">
    <citation type="submission" date="2014-06" db="EMBL/GenBank/DDBJ databases">
        <title>Molecular and ecological studies on carbamate pesticide degrading bacteria isolated from agricultural soils.</title>
        <authorList>
            <person name="Kim D.-U."/>
            <person name="Ka J.-O."/>
        </authorList>
    </citation>
    <scope>NUCLEOTIDE SEQUENCE</scope>
    <source>
        <strain evidence="3">JE1</strain>
        <plasmid evidence="3">pJE1</plasmid>
    </source>
</reference>
<sequence>MAIDLDSLLAAKTRRRLDWTEADAVIYAHGIGLATDPLDAVELAYVQDESPAIFPTFPVSLALTGGPLAGAGLDMRQVLHGAHMLTLHGPMPSTGSAEMRGAMIGVWDKGLEKGAVFVEEKRLTLDPGGTPLATIVTTVFGRAEGGCGAPRTGQPAPHPLPFRTPDAIVDMVTRADQALLYRLSGDRNPIHSDPVAAGRAGFPRPILHGLCSFAICARAVTDNFANRQAGRLRHIEARFSGPVYPGETIQMKLWQDDATISFEAGVRARNALVITAGKALIASETWL</sequence>
<dbReference type="GO" id="GO:0003857">
    <property type="term" value="F:(3S)-3-hydroxyacyl-CoA dehydrogenase (NAD+) activity"/>
    <property type="evidence" value="ECO:0007669"/>
    <property type="project" value="TreeGrafter"/>
</dbReference>
<dbReference type="Pfam" id="PF22622">
    <property type="entry name" value="MFE-2_hydrat-2_N"/>
    <property type="match status" value="1"/>
</dbReference>
<evidence type="ECO:0000313" key="3">
    <source>
        <dbReference type="EMBL" id="AJW29548.1"/>
    </source>
</evidence>
<dbReference type="CDD" id="cd03448">
    <property type="entry name" value="HDE_HSD"/>
    <property type="match status" value="1"/>
</dbReference>
<dbReference type="RefSeq" id="WP_173276913.1">
    <property type="nucleotide sequence ID" value="NZ_KM017071.1"/>
</dbReference>
<dbReference type="Gene3D" id="3.10.129.10">
    <property type="entry name" value="Hotdog Thioesterase"/>
    <property type="match status" value="1"/>
</dbReference>
<proteinExistence type="predicted"/>
<feature type="domain" description="Peroxisomal multifunctional enzyme type 2-like N-terminal" evidence="2">
    <location>
        <begin position="19"/>
        <end position="142"/>
    </location>
</feature>
<evidence type="ECO:0000259" key="2">
    <source>
        <dbReference type="Pfam" id="PF22622"/>
    </source>
</evidence>
<dbReference type="GO" id="GO:0044594">
    <property type="term" value="F:17-beta-hydroxysteroid dehydrogenase (NAD+) activity"/>
    <property type="evidence" value="ECO:0007669"/>
    <property type="project" value="TreeGrafter"/>
</dbReference>
<accession>A0A0D5A040</accession>
<dbReference type="Pfam" id="PF01575">
    <property type="entry name" value="MaoC_dehydratas"/>
    <property type="match status" value="1"/>
</dbReference>
<keyword evidence="3" id="KW-0614">Plasmid</keyword>
<dbReference type="GO" id="GO:0006635">
    <property type="term" value="P:fatty acid beta-oxidation"/>
    <property type="evidence" value="ECO:0007669"/>
    <property type="project" value="TreeGrafter"/>
</dbReference>
<dbReference type="GO" id="GO:0004300">
    <property type="term" value="F:enoyl-CoA hydratase activity"/>
    <property type="evidence" value="ECO:0007669"/>
    <property type="project" value="TreeGrafter"/>
</dbReference>
<dbReference type="PANTHER" id="PTHR13078:SF56">
    <property type="entry name" value="PEROXISOMAL MULTIFUNCTIONAL ENZYME TYPE 2"/>
    <property type="match status" value="1"/>
</dbReference>
<dbReference type="InterPro" id="IPR002539">
    <property type="entry name" value="MaoC-like_dom"/>
</dbReference>
<dbReference type="InterPro" id="IPR054357">
    <property type="entry name" value="MFE-2_N"/>
</dbReference>
<evidence type="ECO:0000259" key="1">
    <source>
        <dbReference type="Pfam" id="PF01575"/>
    </source>
</evidence>
<feature type="domain" description="MaoC-like" evidence="1">
    <location>
        <begin position="163"/>
        <end position="266"/>
    </location>
</feature>
<dbReference type="AlphaFoldDB" id="A0A0D5A040"/>
<name>A0A0D5A040_9SPHN</name>
<geneLocation type="plasmid" evidence="3">
    <name>pJE1</name>
</geneLocation>